<name>A0A914YCS3_9BILA</name>
<protein>
    <submittedName>
        <fullName evidence="2">Uncharacterized protein</fullName>
    </submittedName>
</protein>
<evidence type="ECO:0000313" key="1">
    <source>
        <dbReference type="Proteomes" id="UP000887577"/>
    </source>
</evidence>
<dbReference type="AlphaFoldDB" id="A0A914YCS3"/>
<accession>A0A914YCS3</accession>
<dbReference type="Proteomes" id="UP000887577">
    <property type="component" value="Unplaced"/>
</dbReference>
<keyword evidence="1" id="KW-1185">Reference proteome</keyword>
<dbReference type="WBParaSite" id="PSU_v2.g17230.t1">
    <property type="protein sequence ID" value="PSU_v2.g17230.t1"/>
    <property type="gene ID" value="PSU_v2.g17230"/>
</dbReference>
<sequence length="151" mass="17865">MLHYIAKNPKNTKVYQKMVESCKYFFIKNPILIISKLRYIHNGWETRVNETWKSIDMNKILCKLWITFELRVVPENVNNTSVASAVVPKIYQCNFKRLLLCDQVISLKEHMILCSSVKELRLERVIVKNEDCTLVTLEKLIEQLPKIKRII</sequence>
<organism evidence="1 2">
    <name type="scientific">Panagrolaimus superbus</name>
    <dbReference type="NCBI Taxonomy" id="310955"/>
    <lineage>
        <taxon>Eukaryota</taxon>
        <taxon>Metazoa</taxon>
        <taxon>Ecdysozoa</taxon>
        <taxon>Nematoda</taxon>
        <taxon>Chromadorea</taxon>
        <taxon>Rhabditida</taxon>
        <taxon>Tylenchina</taxon>
        <taxon>Panagrolaimomorpha</taxon>
        <taxon>Panagrolaimoidea</taxon>
        <taxon>Panagrolaimidae</taxon>
        <taxon>Panagrolaimus</taxon>
    </lineage>
</organism>
<evidence type="ECO:0000313" key="2">
    <source>
        <dbReference type="WBParaSite" id="PSU_v2.g17230.t1"/>
    </source>
</evidence>
<proteinExistence type="predicted"/>
<reference evidence="2" key="1">
    <citation type="submission" date="2022-11" db="UniProtKB">
        <authorList>
            <consortium name="WormBaseParasite"/>
        </authorList>
    </citation>
    <scope>IDENTIFICATION</scope>
</reference>